<feature type="chain" id="PRO_5006133379" description="Pyrrolo-quinoline quinone repeat domain-containing protein" evidence="1">
    <location>
        <begin position="29"/>
        <end position="353"/>
    </location>
</feature>
<dbReference type="EMBL" id="LGKO01000002">
    <property type="protein sequence ID" value="KPL84285.1"/>
    <property type="molecule type" value="Genomic_DNA"/>
</dbReference>
<dbReference type="Gene3D" id="2.130.10.10">
    <property type="entry name" value="YVTN repeat-like/Quinoprotein amine dehydrogenase"/>
    <property type="match status" value="2"/>
</dbReference>
<dbReference type="InterPro" id="IPR018391">
    <property type="entry name" value="PQQ_b-propeller_rpt"/>
</dbReference>
<proteinExistence type="predicted"/>
<protein>
    <recommendedName>
        <fullName evidence="2">Pyrrolo-quinoline quinone repeat domain-containing protein</fullName>
    </recommendedName>
</protein>
<dbReference type="PANTHER" id="PTHR34512">
    <property type="entry name" value="CELL SURFACE PROTEIN"/>
    <property type="match status" value="1"/>
</dbReference>
<dbReference type="Proteomes" id="UP000050544">
    <property type="component" value="Unassembled WGS sequence"/>
</dbReference>
<dbReference type="InterPro" id="IPR011047">
    <property type="entry name" value="Quinoprotein_ADH-like_sf"/>
</dbReference>
<evidence type="ECO:0000313" key="3">
    <source>
        <dbReference type="EMBL" id="KPL84285.1"/>
    </source>
</evidence>
<dbReference type="AlphaFoldDB" id="A0A0P6Y5M5"/>
<reference evidence="3 4" key="1">
    <citation type="submission" date="2015-07" db="EMBL/GenBank/DDBJ databases">
        <title>Whole genome sequence of Thermanaerothrix daxensis DSM 23592.</title>
        <authorList>
            <person name="Hemp J."/>
            <person name="Ward L.M."/>
            <person name="Pace L.A."/>
            <person name="Fischer W.W."/>
        </authorList>
    </citation>
    <scope>NUCLEOTIDE SEQUENCE [LARGE SCALE GENOMIC DNA]</scope>
    <source>
        <strain evidence="3 4">GNS-1</strain>
    </source>
</reference>
<organism evidence="3 4">
    <name type="scientific">Thermanaerothrix daxensis</name>
    <dbReference type="NCBI Taxonomy" id="869279"/>
    <lineage>
        <taxon>Bacteria</taxon>
        <taxon>Bacillati</taxon>
        <taxon>Chloroflexota</taxon>
        <taxon>Anaerolineae</taxon>
        <taxon>Anaerolineales</taxon>
        <taxon>Anaerolineaceae</taxon>
        <taxon>Thermanaerothrix</taxon>
    </lineage>
</organism>
<keyword evidence="1" id="KW-0732">Signal</keyword>
<evidence type="ECO:0000259" key="2">
    <source>
        <dbReference type="Pfam" id="PF13360"/>
    </source>
</evidence>
<dbReference type="STRING" id="869279.SE15_03895"/>
<sequence length="353" mass="38410">MTRSPKIFLFVSLLLVALLLGGCSGVLASSSWPGVTVVDDVAYVAYANHVYALRTDNGSMLWRFPEKAEGQRLFFAAPAIADGHLVVGDYLAVLHSLDPQTGQEQWAFTGAQGRWIASPLVVDGRIYAPNADHNLYALDLQGKLIWKFQASKALWSQPVSDGKRIYQASMDHYLYALDPANGQKIWARDLGGAVVYSPVLSNAGIIYVSTLARNVLAIRAEDGSVVWQKAFENNFWSQPLLHGERLYLGDLGGKVYALSAQDGTVIWESNLGESLTGAPTWIDGQVVFTTESGKVIAFTEEGSQKWVVTLEGKIYNGPVIADDRLLVGIAQGKVLIQALTPAGQQAWAFEPPK</sequence>
<dbReference type="Pfam" id="PF13360">
    <property type="entry name" value="PQQ_2"/>
    <property type="match status" value="2"/>
</dbReference>
<evidence type="ECO:0000313" key="4">
    <source>
        <dbReference type="Proteomes" id="UP000050544"/>
    </source>
</evidence>
<dbReference type="PROSITE" id="PS51257">
    <property type="entry name" value="PROKAR_LIPOPROTEIN"/>
    <property type="match status" value="1"/>
</dbReference>
<dbReference type="Gene3D" id="2.40.128.630">
    <property type="match status" value="1"/>
</dbReference>
<feature type="domain" description="Pyrrolo-quinoline quinone repeat" evidence="2">
    <location>
        <begin position="253"/>
        <end position="348"/>
    </location>
</feature>
<dbReference type="RefSeq" id="WP_054520772.1">
    <property type="nucleotide sequence ID" value="NZ_LGKO01000002.1"/>
</dbReference>
<dbReference type="OrthoDB" id="158123at2"/>
<feature type="domain" description="Pyrrolo-quinoline quinone repeat" evidence="2">
    <location>
        <begin position="48"/>
        <end position="188"/>
    </location>
</feature>
<accession>A0A0P6Y5M5</accession>
<comment type="caution">
    <text evidence="3">The sequence shown here is derived from an EMBL/GenBank/DDBJ whole genome shotgun (WGS) entry which is preliminary data.</text>
</comment>
<evidence type="ECO:0000256" key="1">
    <source>
        <dbReference type="SAM" id="SignalP"/>
    </source>
</evidence>
<gene>
    <name evidence="3" type="ORF">SE15_03895</name>
</gene>
<feature type="signal peptide" evidence="1">
    <location>
        <begin position="1"/>
        <end position="28"/>
    </location>
</feature>
<dbReference type="InterPro" id="IPR015943">
    <property type="entry name" value="WD40/YVTN_repeat-like_dom_sf"/>
</dbReference>
<dbReference type="SMART" id="SM00564">
    <property type="entry name" value="PQQ"/>
    <property type="match status" value="8"/>
</dbReference>
<name>A0A0P6Y5M5_9CHLR</name>
<dbReference type="PANTHER" id="PTHR34512:SF30">
    <property type="entry name" value="OUTER MEMBRANE PROTEIN ASSEMBLY FACTOR BAMB"/>
    <property type="match status" value="1"/>
</dbReference>
<dbReference type="InterPro" id="IPR002372">
    <property type="entry name" value="PQQ_rpt_dom"/>
</dbReference>
<keyword evidence="4" id="KW-1185">Reference proteome</keyword>
<dbReference type="SUPFAM" id="SSF50998">
    <property type="entry name" value="Quinoprotein alcohol dehydrogenase-like"/>
    <property type="match status" value="2"/>
</dbReference>